<accession>A0A4P9W5Q6</accession>
<sequence length="356" mass="38675">AREAYASGRTRTIQWRKNQLKAAVKMVSENSAKLAEALNKDLGKPYSEAMGGEIVISEADALETLNSIDEWVKPEKVDGGLAFALDTVEVRRDPLGVVLIIGAWNYPVSLVLQPLFAAIAAGNAVIVKPSEVSPHTAVVLTELTRKYLDPTAIQFVNGAIPETTALLELRFDHILYTGNGAVAKIIMAAASKHLTPVVLELGGKNPVFVDGTVDFDITAKRIAWGKTYNCGQTCIAPDYILCDRKSVAPLAAALKRAIVSFYGEDPRNTPMAHVVNHRQFDRLVAVFNRQKEVPGTQVAVGGDFDRNALYFSHTVLTGVGLDPAENPIMEDEIFGPILPIIAIDSIDEGIAYVRRR</sequence>
<dbReference type="GO" id="GO:0004029">
    <property type="term" value="F:aldehyde dehydrogenase (NAD+) activity"/>
    <property type="evidence" value="ECO:0007669"/>
    <property type="project" value="TreeGrafter"/>
</dbReference>
<dbReference type="InterPro" id="IPR015590">
    <property type="entry name" value="Aldehyde_DH_dom"/>
</dbReference>
<dbReference type="OrthoDB" id="440325at2759"/>
<name>A0A4P9W5Q6_9FUNG</name>
<evidence type="ECO:0000256" key="1">
    <source>
        <dbReference type="ARBA" id="ARBA00009986"/>
    </source>
</evidence>
<feature type="active site" evidence="3">
    <location>
        <position position="200"/>
    </location>
</feature>
<evidence type="ECO:0000256" key="4">
    <source>
        <dbReference type="RuleBase" id="RU003345"/>
    </source>
</evidence>
<dbReference type="GO" id="GO:0005737">
    <property type="term" value="C:cytoplasm"/>
    <property type="evidence" value="ECO:0007669"/>
    <property type="project" value="TreeGrafter"/>
</dbReference>
<dbReference type="GO" id="GO:0006081">
    <property type="term" value="P:aldehyde metabolic process"/>
    <property type="evidence" value="ECO:0007669"/>
    <property type="project" value="InterPro"/>
</dbReference>
<dbReference type="Gene3D" id="3.40.309.10">
    <property type="entry name" value="Aldehyde Dehydrogenase, Chain A, domain 2"/>
    <property type="match status" value="1"/>
</dbReference>
<dbReference type="CDD" id="cd07087">
    <property type="entry name" value="ALDH_F3-13-14_CALDH-like"/>
    <property type="match status" value="1"/>
</dbReference>
<reference evidence="7" key="1">
    <citation type="journal article" date="2018" name="Nat. Microbiol.">
        <title>Leveraging single-cell genomics to expand the fungal tree of life.</title>
        <authorList>
            <person name="Ahrendt S.R."/>
            <person name="Quandt C.A."/>
            <person name="Ciobanu D."/>
            <person name="Clum A."/>
            <person name="Salamov A."/>
            <person name="Andreopoulos B."/>
            <person name="Cheng J.F."/>
            <person name="Woyke T."/>
            <person name="Pelin A."/>
            <person name="Henrissat B."/>
            <person name="Reynolds N.K."/>
            <person name="Benny G.L."/>
            <person name="Smith M.E."/>
            <person name="James T.Y."/>
            <person name="Grigoriev I.V."/>
        </authorList>
    </citation>
    <scope>NUCLEOTIDE SEQUENCE [LARGE SCALE GENOMIC DNA]</scope>
</reference>
<proteinExistence type="inferred from homology"/>
<feature type="non-terminal residue" evidence="6">
    <location>
        <position position="1"/>
    </location>
</feature>
<evidence type="ECO:0000313" key="7">
    <source>
        <dbReference type="Proteomes" id="UP000269721"/>
    </source>
</evidence>
<dbReference type="Proteomes" id="UP000269721">
    <property type="component" value="Unassembled WGS sequence"/>
</dbReference>
<gene>
    <name evidence="6" type="ORF">BDK51DRAFT_18154</name>
</gene>
<dbReference type="InterPro" id="IPR016162">
    <property type="entry name" value="Ald_DH_N"/>
</dbReference>
<organism evidence="6 7">
    <name type="scientific">Blyttiomyces helicus</name>
    <dbReference type="NCBI Taxonomy" id="388810"/>
    <lineage>
        <taxon>Eukaryota</taxon>
        <taxon>Fungi</taxon>
        <taxon>Fungi incertae sedis</taxon>
        <taxon>Chytridiomycota</taxon>
        <taxon>Chytridiomycota incertae sedis</taxon>
        <taxon>Chytridiomycetes</taxon>
        <taxon>Chytridiomycetes incertae sedis</taxon>
        <taxon>Blyttiomyces</taxon>
    </lineage>
</organism>
<dbReference type="InterPro" id="IPR029510">
    <property type="entry name" value="Ald_DH_CS_GLU"/>
</dbReference>
<dbReference type="AlphaFoldDB" id="A0A4P9W5Q6"/>
<comment type="similarity">
    <text evidence="1 4">Belongs to the aldehyde dehydrogenase family.</text>
</comment>
<dbReference type="PANTHER" id="PTHR43570:SF16">
    <property type="entry name" value="ALDEHYDE DEHYDROGENASE TYPE III, ISOFORM Q"/>
    <property type="match status" value="1"/>
</dbReference>
<evidence type="ECO:0000259" key="5">
    <source>
        <dbReference type="Pfam" id="PF00171"/>
    </source>
</evidence>
<dbReference type="FunFam" id="3.40.605.10:FF:000004">
    <property type="entry name" value="Aldehyde dehydrogenase"/>
    <property type="match status" value="1"/>
</dbReference>
<dbReference type="PROSITE" id="PS00687">
    <property type="entry name" value="ALDEHYDE_DEHYDR_GLU"/>
    <property type="match status" value="1"/>
</dbReference>
<dbReference type="InterPro" id="IPR016161">
    <property type="entry name" value="Ald_DH/histidinol_DH"/>
</dbReference>
<dbReference type="Pfam" id="PF00171">
    <property type="entry name" value="Aldedh"/>
    <property type="match status" value="1"/>
</dbReference>
<keyword evidence="7" id="KW-1185">Reference proteome</keyword>
<feature type="domain" description="Aldehyde dehydrogenase" evidence="5">
    <location>
        <begin position="1"/>
        <end position="352"/>
    </location>
</feature>
<dbReference type="PANTHER" id="PTHR43570">
    <property type="entry name" value="ALDEHYDE DEHYDROGENASE"/>
    <property type="match status" value="1"/>
</dbReference>
<dbReference type="InterPro" id="IPR012394">
    <property type="entry name" value="Aldehyde_DH_NAD(P)"/>
</dbReference>
<protein>
    <submittedName>
        <fullName evidence="6">Aldehyde dehydrogenase</fullName>
    </submittedName>
</protein>
<dbReference type="Gene3D" id="3.40.605.10">
    <property type="entry name" value="Aldehyde Dehydrogenase, Chain A, domain 1"/>
    <property type="match status" value="1"/>
</dbReference>
<dbReference type="InterPro" id="IPR016163">
    <property type="entry name" value="Ald_DH_C"/>
</dbReference>
<evidence type="ECO:0000313" key="6">
    <source>
        <dbReference type="EMBL" id="RKO86090.1"/>
    </source>
</evidence>
<evidence type="ECO:0000256" key="3">
    <source>
        <dbReference type="PROSITE-ProRule" id="PRU10007"/>
    </source>
</evidence>
<dbReference type="SUPFAM" id="SSF53720">
    <property type="entry name" value="ALDH-like"/>
    <property type="match status" value="1"/>
</dbReference>
<evidence type="ECO:0000256" key="2">
    <source>
        <dbReference type="ARBA" id="ARBA00023002"/>
    </source>
</evidence>
<keyword evidence="2 4" id="KW-0560">Oxidoreductase</keyword>
<dbReference type="EMBL" id="KZ998485">
    <property type="protein sequence ID" value="RKO86090.1"/>
    <property type="molecule type" value="Genomic_DNA"/>
</dbReference>